<proteinExistence type="predicted"/>
<dbReference type="AlphaFoldDB" id="A0AA38KE57"/>
<feature type="non-terminal residue" evidence="2">
    <location>
        <position position="556"/>
    </location>
</feature>
<feature type="compositionally biased region" description="Polar residues" evidence="1">
    <location>
        <begin position="107"/>
        <end position="122"/>
    </location>
</feature>
<feature type="compositionally biased region" description="Basic and acidic residues" evidence="1">
    <location>
        <begin position="270"/>
        <end position="286"/>
    </location>
</feature>
<evidence type="ECO:0000256" key="1">
    <source>
        <dbReference type="SAM" id="MobiDB-lite"/>
    </source>
</evidence>
<dbReference type="Proteomes" id="UP001163798">
    <property type="component" value="Unassembled WGS sequence"/>
</dbReference>
<feature type="region of interest" description="Disordered" evidence="1">
    <location>
        <begin position="312"/>
        <end position="335"/>
    </location>
</feature>
<feature type="compositionally biased region" description="Basic residues" evidence="1">
    <location>
        <begin position="1"/>
        <end position="12"/>
    </location>
</feature>
<reference evidence="2" key="1">
    <citation type="submission" date="2022-08" db="EMBL/GenBank/DDBJ databases">
        <authorList>
            <consortium name="DOE Joint Genome Institute"/>
            <person name="Min B."/>
            <person name="Riley R."/>
            <person name="Sierra-Patev S."/>
            <person name="Naranjo-Ortiz M."/>
            <person name="Looney B."/>
            <person name="Konkel Z."/>
            <person name="Slot J.C."/>
            <person name="Sakamoto Y."/>
            <person name="Steenwyk J.L."/>
            <person name="Rokas A."/>
            <person name="Carro J."/>
            <person name="Camarero S."/>
            <person name="Ferreira P."/>
            <person name="Molpeceres G."/>
            <person name="Ruiz-Duenas F.J."/>
            <person name="Serrano A."/>
            <person name="Henrissat B."/>
            <person name="Drula E."/>
            <person name="Hughes K.W."/>
            <person name="Mata J.L."/>
            <person name="Ishikawa N.K."/>
            <person name="Vargas-Isla R."/>
            <person name="Ushijima S."/>
            <person name="Smith C.A."/>
            <person name="Ahrendt S."/>
            <person name="Andreopoulos W."/>
            <person name="He G."/>
            <person name="Labutti K."/>
            <person name="Lipzen A."/>
            <person name="Ng V."/>
            <person name="Sandor L."/>
            <person name="Barry K."/>
            <person name="Martinez A.T."/>
            <person name="Xiao Y."/>
            <person name="Gibbons J.G."/>
            <person name="Terashima K."/>
            <person name="Hibbett D.S."/>
            <person name="Grigoriev I.V."/>
        </authorList>
    </citation>
    <scope>NUCLEOTIDE SEQUENCE</scope>
    <source>
        <strain evidence="2">TFB10291</strain>
    </source>
</reference>
<feature type="compositionally biased region" description="Acidic residues" evidence="1">
    <location>
        <begin position="58"/>
        <end position="68"/>
    </location>
</feature>
<name>A0AA38KE57_9AGAR</name>
<evidence type="ECO:0000313" key="3">
    <source>
        <dbReference type="Proteomes" id="UP001163798"/>
    </source>
</evidence>
<feature type="region of interest" description="Disordered" evidence="1">
    <location>
        <begin position="1"/>
        <end position="126"/>
    </location>
</feature>
<sequence>MSTRRILRSRRRAMSDPAAPSTPIPGDYNSRPESPLTPIELEGPSDGPKLNEQGLESELSEPDSDELNEPSKNPAESPLPSGMAGGRDVSAGIDAPEKPQVDEPRLQSETSKVNENSLSPEQELTVKMAEANLNDREREIIARRHSSVRILAEDEESREEGPSTGKGKGIDPRNWGNISIDEEEMNPGLQAQLLASLGNARRQSEENKASQSQIQNMLEQFQVWQRQETERFEAKMDAQLMALKREMSTRVKSEEVKPAALKEMPIPESKVNESQRKDTPRNERKLPGRPSALIAPSSHVGKLFNQMRTIERHSESDDENDSDLEQKEKVEGKTKGMKIKPLKPTEIFEGTANLRSFQRNMREIIAYLEDGRVPEYRQVEVASRFLKGKAYTFFERVCGENASEWTLKKFYEKLYDFVFPIDFRTEQRRKLVNLQQRNRRVRDHVGIFNDLCNTAGTLDERHKVIFLWDSFDSLITKGLLRMGHTPEMSTLESITEDAEKVELIENVGRTMLFNQTEPMLETKSKGYPYDRSGGRTLSEGKIEKTAGFRRLKPHGN</sequence>
<comment type="caution">
    <text evidence="2">The sequence shown here is derived from an EMBL/GenBank/DDBJ whole genome shotgun (WGS) entry which is preliminary data.</text>
</comment>
<dbReference type="EMBL" id="MU793497">
    <property type="protein sequence ID" value="KAJ3782126.1"/>
    <property type="molecule type" value="Genomic_DNA"/>
</dbReference>
<accession>A0AA38KE57</accession>
<feature type="compositionally biased region" description="Basic and acidic residues" evidence="1">
    <location>
        <begin position="324"/>
        <end position="334"/>
    </location>
</feature>
<feature type="region of interest" description="Disordered" evidence="1">
    <location>
        <begin position="149"/>
        <end position="186"/>
    </location>
</feature>
<organism evidence="2 3">
    <name type="scientific">Lentinula aff. detonsa</name>
    <dbReference type="NCBI Taxonomy" id="2804958"/>
    <lineage>
        <taxon>Eukaryota</taxon>
        <taxon>Fungi</taxon>
        <taxon>Dikarya</taxon>
        <taxon>Basidiomycota</taxon>
        <taxon>Agaricomycotina</taxon>
        <taxon>Agaricomycetes</taxon>
        <taxon>Agaricomycetidae</taxon>
        <taxon>Agaricales</taxon>
        <taxon>Marasmiineae</taxon>
        <taxon>Omphalotaceae</taxon>
        <taxon>Lentinula</taxon>
    </lineage>
</organism>
<evidence type="ECO:0000313" key="2">
    <source>
        <dbReference type="EMBL" id="KAJ3782126.1"/>
    </source>
</evidence>
<gene>
    <name evidence="2" type="ORF">GGU10DRAFT_378874</name>
</gene>
<evidence type="ECO:0008006" key="4">
    <source>
        <dbReference type="Google" id="ProtNLM"/>
    </source>
</evidence>
<keyword evidence="3" id="KW-1185">Reference proteome</keyword>
<feature type="region of interest" description="Disordered" evidence="1">
    <location>
        <begin position="261"/>
        <end position="295"/>
    </location>
</feature>
<protein>
    <recommendedName>
        <fullName evidence="4">Retrotransposon gag domain-containing protein</fullName>
    </recommendedName>
</protein>
<feature type="compositionally biased region" description="Basic and acidic residues" evidence="1">
    <location>
        <begin position="95"/>
        <end position="106"/>
    </location>
</feature>